<dbReference type="Proteomes" id="UP000663869">
    <property type="component" value="Unassembled WGS sequence"/>
</dbReference>
<evidence type="ECO:0000313" key="4">
    <source>
        <dbReference type="EMBL" id="CAF3644233.1"/>
    </source>
</evidence>
<dbReference type="FunFam" id="3.30.70.330:FF:000092">
    <property type="entry name" value="Calcipressin-2 isoform 2"/>
    <property type="match status" value="1"/>
</dbReference>
<dbReference type="Proteomes" id="UP000663872">
    <property type="component" value="Unassembled WGS sequence"/>
</dbReference>
<dbReference type="GO" id="GO:0008597">
    <property type="term" value="F:calcium-dependent protein serine/threonine phosphatase regulator activity"/>
    <property type="evidence" value="ECO:0007669"/>
    <property type="project" value="TreeGrafter"/>
</dbReference>
<dbReference type="CDD" id="cd12434">
    <property type="entry name" value="RRM_RCAN_like"/>
    <property type="match status" value="1"/>
</dbReference>
<sequence>MADGNLDQITDDLKSMQFDDEEASKYFINYISDDTDRFNDNNNHLHHDNDDIDVRSLPNSLLVTPVPHDLFTDQRMKDEFEQLFRIYDPHIIVLYLKFFQRVRITFTSSQNALQARLHFHRYSFHGTIINTYFAGPMAESNENPDKHLRPPEPDKLYLISPPCSPPSEWEQRIEAPPLVDLNLLAAIAQLQPNESHQLLPRDHNTQTPSIVIDTCEDSNDVEINESLRKKLIRPKFVQTRRPLHDQANEHI</sequence>
<dbReference type="GO" id="GO:0003676">
    <property type="term" value="F:nucleic acid binding"/>
    <property type="evidence" value="ECO:0007669"/>
    <property type="project" value="InterPro"/>
</dbReference>
<dbReference type="Proteomes" id="UP000663848">
    <property type="component" value="Unassembled WGS sequence"/>
</dbReference>
<gene>
    <name evidence="2" type="ORF">FME351_LOCUS3112</name>
    <name evidence="4" type="ORF">GRG538_LOCUS24842</name>
    <name evidence="6" type="ORF">HFQ381_LOCUS25517</name>
    <name evidence="3" type="ORF">LUA448_LOCUS13719</name>
    <name evidence="7" type="ORF">QYT958_LOCUS26601</name>
    <name evidence="5" type="ORF">TSG867_LOCUS12355</name>
</gene>
<dbReference type="GO" id="GO:0005634">
    <property type="term" value="C:nucleus"/>
    <property type="evidence" value="ECO:0007669"/>
    <property type="project" value="TreeGrafter"/>
</dbReference>
<dbReference type="EMBL" id="CAJOBQ010000622">
    <property type="protein sequence ID" value="CAF4392184.1"/>
    <property type="molecule type" value="Genomic_DNA"/>
</dbReference>
<evidence type="ECO:0000313" key="8">
    <source>
        <dbReference type="Proteomes" id="UP000663862"/>
    </source>
</evidence>
<evidence type="ECO:0000313" key="6">
    <source>
        <dbReference type="EMBL" id="CAF4471984.1"/>
    </source>
</evidence>
<dbReference type="Proteomes" id="UP000663833">
    <property type="component" value="Unassembled WGS sequence"/>
</dbReference>
<reference evidence="5" key="1">
    <citation type="submission" date="2021-02" db="EMBL/GenBank/DDBJ databases">
        <authorList>
            <person name="Nowell W R."/>
        </authorList>
    </citation>
    <scope>NUCLEOTIDE SEQUENCE</scope>
</reference>
<protein>
    <recommendedName>
        <fullName evidence="9">Calcipressin-like protein</fullName>
    </recommendedName>
</protein>
<dbReference type="GO" id="GO:0005737">
    <property type="term" value="C:cytoplasm"/>
    <property type="evidence" value="ECO:0007669"/>
    <property type="project" value="TreeGrafter"/>
</dbReference>
<accession>A0A820NS35</accession>
<dbReference type="Proteomes" id="UP000663862">
    <property type="component" value="Unassembled WGS sequence"/>
</dbReference>
<dbReference type="EMBL" id="CAJNYU010000182">
    <property type="protein sequence ID" value="CAF3335986.1"/>
    <property type="molecule type" value="Genomic_DNA"/>
</dbReference>
<dbReference type="GO" id="GO:0019722">
    <property type="term" value="P:calcium-mediated signaling"/>
    <property type="evidence" value="ECO:0007669"/>
    <property type="project" value="InterPro"/>
</dbReference>
<name>A0A820NS35_9BILA</name>
<dbReference type="InterPro" id="IPR012677">
    <property type="entry name" value="Nucleotide-bd_a/b_plait_sf"/>
</dbReference>
<evidence type="ECO:0000313" key="7">
    <source>
        <dbReference type="EMBL" id="CAF4843279.1"/>
    </source>
</evidence>
<evidence type="ECO:0000313" key="2">
    <source>
        <dbReference type="EMBL" id="CAF3335986.1"/>
    </source>
</evidence>
<evidence type="ECO:0000313" key="3">
    <source>
        <dbReference type="EMBL" id="CAF3358434.1"/>
    </source>
</evidence>
<dbReference type="EMBL" id="CAJNYD010001664">
    <property type="protein sequence ID" value="CAF3358434.1"/>
    <property type="molecule type" value="Genomic_DNA"/>
</dbReference>
<dbReference type="Pfam" id="PF04847">
    <property type="entry name" value="Calcipressin"/>
    <property type="match status" value="1"/>
</dbReference>
<proteinExistence type="inferred from homology"/>
<dbReference type="PANTHER" id="PTHR10300">
    <property type="entry name" value="CALCIPRESSIN"/>
    <property type="match status" value="1"/>
</dbReference>
<dbReference type="InterPro" id="IPR035979">
    <property type="entry name" value="RBD_domain_sf"/>
</dbReference>
<evidence type="ECO:0000313" key="5">
    <source>
        <dbReference type="EMBL" id="CAF4392184.1"/>
    </source>
</evidence>
<dbReference type="InterPro" id="IPR006931">
    <property type="entry name" value="Calcipressin"/>
</dbReference>
<dbReference type="EMBL" id="CAJOBO010002875">
    <property type="protein sequence ID" value="CAF4471984.1"/>
    <property type="molecule type" value="Genomic_DNA"/>
</dbReference>
<comment type="caution">
    <text evidence="5">The sequence shown here is derived from an EMBL/GenBank/DDBJ whole genome shotgun (WGS) entry which is preliminary data.</text>
</comment>
<comment type="similarity">
    <text evidence="1">Belongs to the RCAN family.</text>
</comment>
<dbReference type="Gene3D" id="3.30.70.330">
    <property type="match status" value="1"/>
</dbReference>
<dbReference type="EMBL" id="CAJNYT010004209">
    <property type="protein sequence ID" value="CAF3644233.1"/>
    <property type="molecule type" value="Genomic_DNA"/>
</dbReference>
<dbReference type="PANTHER" id="PTHR10300:SF14">
    <property type="entry name" value="PROTEIN SARAH"/>
    <property type="match status" value="1"/>
</dbReference>
<organism evidence="5 8">
    <name type="scientific">Rotaria socialis</name>
    <dbReference type="NCBI Taxonomy" id="392032"/>
    <lineage>
        <taxon>Eukaryota</taxon>
        <taxon>Metazoa</taxon>
        <taxon>Spiralia</taxon>
        <taxon>Gnathifera</taxon>
        <taxon>Rotifera</taxon>
        <taxon>Eurotatoria</taxon>
        <taxon>Bdelloidea</taxon>
        <taxon>Philodinida</taxon>
        <taxon>Philodinidae</taxon>
        <taxon>Rotaria</taxon>
    </lineage>
</organism>
<evidence type="ECO:0000256" key="1">
    <source>
        <dbReference type="ARBA" id="ARBA00008209"/>
    </source>
</evidence>
<evidence type="ECO:0008006" key="9">
    <source>
        <dbReference type="Google" id="ProtNLM"/>
    </source>
</evidence>
<dbReference type="SUPFAM" id="SSF54928">
    <property type="entry name" value="RNA-binding domain, RBD"/>
    <property type="match status" value="1"/>
</dbReference>
<dbReference type="EMBL" id="CAJOBR010006407">
    <property type="protein sequence ID" value="CAF4843279.1"/>
    <property type="molecule type" value="Genomic_DNA"/>
</dbReference>
<dbReference type="AlphaFoldDB" id="A0A820NS35"/>
<dbReference type="Proteomes" id="UP000663851">
    <property type="component" value="Unassembled WGS sequence"/>
</dbReference>